<keyword evidence="7 19" id="KW-0812">Transmembrane</keyword>
<evidence type="ECO:0000256" key="6">
    <source>
        <dbReference type="ARBA" id="ARBA00022679"/>
    </source>
</evidence>
<dbReference type="Gene3D" id="3.30.450.20">
    <property type="entry name" value="PAS domain"/>
    <property type="match status" value="3"/>
</dbReference>
<evidence type="ECO:0000256" key="4">
    <source>
        <dbReference type="ARBA" id="ARBA00022475"/>
    </source>
</evidence>
<dbReference type="CDD" id="cd00130">
    <property type="entry name" value="PAS"/>
    <property type="match status" value="1"/>
</dbReference>
<feature type="transmembrane region" description="Helical" evidence="19">
    <location>
        <begin position="296"/>
        <end position="315"/>
    </location>
</feature>
<evidence type="ECO:0000256" key="13">
    <source>
        <dbReference type="ARBA" id="ARBA00058004"/>
    </source>
</evidence>
<comment type="function">
    <text evidence="13">Member of the two-component regulatory system BvgS/BvgA. Phosphorylates BvgA via a four-step phosphorelay in response to environmental signals.</text>
</comment>
<evidence type="ECO:0000313" key="24">
    <source>
        <dbReference type="EMBL" id="NML24816.1"/>
    </source>
</evidence>
<keyword evidence="5 17" id="KW-0597">Phosphoprotein</keyword>
<feature type="modified residue" description="4-aspartylphosphate" evidence="17">
    <location>
        <position position="982"/>
    </location>
</feature>
<dbReference type="Pfam" id="PF00072">
    <property type="entry name" value="Response_reg"/>
    <property type="match status" value="1"/>
</dbReference>
<dbReference type="FunFam" id="1.10.287.130:FF:000002">
    <property type="entry name" value="Two-component osmosensing histidine kinase"/>
    <property type="match status" value="1"/>
</dbReference>
<dbReference type="NCBIfam" id="TIGR00229">
    <property type="entry name" value="sensory_box"/>
    <property type="match status" value="1"/>
</dbReference>
<evidence type="ECO:0000256" key="7">
    <source>
        <dbReference type="ARBA" id="ARBA00022692"/>
    </source>
</evidence>
<comment type="subunit">
    <text evidence="14">At low DSF concentrations, interacts with RpfF.</text>
</comment>
<dbReference type="InterPro" id="IPR036890">
    <property type="entry name" value="HATPase_C_sf"/>
</dbReference>
<dbReference type="InterPro" id="IPR005467">
    <property type="entry name" value="His_kinase_dom"/>
</dbReference>
<dbReference type="PROSITE" id="PS50110">
    <property type="entry name" value="RESPONSE_REGULATORY"/>
    <property type="match status" value="1"/>
</dbReference>
<dbReference type="Pfam" id="PF08448">
    <property type="entry name" value="PAS_4"/>
    <property type="match status" value="1"/>
</dbReference>
<dbReference type="PANTHER" id="PTHR45339">
    <property type="entry name" value="HYBRID SIGNAL TRANSDUCTION HISTIDINE KINASE J"/>
    <property type="match status" value="1"/>
</dbReference>
<dbReference type="InterPro" id="IPR036097">
    <property type="entry name" value="HisK_dim/P_sf"/>
</dbReference>
<dbReference type="CDD" id="cd16922">
    <property type="entry name" value="HATPase_EvgS-ArcB-TorS-like"/>
    <property type="match status" value="1"/>
</dbReference>
<dbReference type="SMART" id="SM00387">
    <property type="entry name" value="HATPase_c"/>
    <property type="match status" value="1"/>
</dbReference>
<dbReference type="Pfam" id="PF12860">
    <property type="entry name" value="PAS_7"/>
    <property type="match status" value="1"/>
</dbReference>
<evidence type="ECO:0000256" key="15">
    <source>
        <dbReference type="ARBA" id="ARBA00068150"/>
    </source>
</evidence>
<dbReference type="SMART" id="SM00304">
    <property type="entry name" value="HAMP"/>
    <property type="match status" value="1"/>
</dbReference>
<dbReference type="GO" id="GO:0005524">
    <property type="term" value="F:ATP binding"/>
    <property type="evidence" value="ECO:0007669"/>
    <property type="project" value="UniProtKB-KW"/>
</dbReference>
<dbReference type="SMART" id="SM00091">
    <property type="entry name" value="PAS"/>
    <property type="match status" value="2"/>
</dbReference>
<dbReference type="PRINTS" id="PR00344">
    <property type="entry name" value="BCTRLSENSOR"/>
</dbReference>
<feature type="domain" description="HAMP" evidence="23">
    <location>
        <begin position="316"/>
        <end position="369"/>
    </location>
</feature>
<dbReference type="PROSITE" id="PS50885">
    <property type="entry name" value="HAMP"/>
    <property type="match status" value="1"/>
</dbReference>
<dbReference type="InterPro" id="IPR003661">
    <property type="entry name" value="HisK_dim/P_dom"/>
</dbReference>
<evidence type="ECO:0000256" key="16">
    <source>
        <dbReference type="ARBA" id="ARBA00070152"/>
    </source>
</evidence>
<dbReference type="InterPro" id="IPR000014">
    <property type="entry name" value="PAS"/>
</dbReference>
<name>A0A848G155_9RHOO</name>
<dbReference type="GO" id="GO:0005886">
    <property type="term" value="C:plasma membrane"/>
    <property type="evidence" value="ECO:0007669"/>
    <property type="project" value="UniProtKB-SubCell"/>
</dbReference>
<keyword evidence="6" id="KW-0808">Transferase</keyword>
<evidence type="ECO:0000313" key="25">
    <source>
        <dbReference type="Proteomes" id="UP000580043"/>
    </source>
</evidence>
<dbReference type="SUPFAM" id="SSF55785">
    <property type="entry name" value="PYP-like sensor domain (PAS domain)"/>
    <property type="match status" value="2"/>
</dbReference>
<dbReference type="Proteomes" id="UP000580043">
    <property type="component" value="Unassembled WGS sequence"/>
</dbReference>
<evidence type="ECO:0000259" key="21">
    <source>
        <dbReference type="PROSITE" id="PS50110"/>
    </source>
</evidence>
<keyword evidence="8" id="KW-0547">Nucleotide-binding</keyword>
<keyword evidence="4" id="KW-1003">Cell membrane</keyword>
<dbReference type="SMART" id="SM00448">
    <property type="entry name" value="REC"/>
    <property type="match status" value="1"/>
</dbReference>
<dbReference type="SUPFAM" id="SSF55874">
    <property type="entry name" value="ATPase domain of HSP90 chaperone/DNA topoisomerase II/histidine kinase"/>
    <property type="match status" value="1"/>
</dbReference>
<dbReference type="AlphaFoldDB" id="A0A848G155"/>
<evidence type="ECO:0000256" key="11">
    <source>
        <dbReference type="ARBA" id="ARBA00022989"/>
    </source>
</evidence>
<evidence type="ECO:0000256" key="19">
    <source>
        <dbReference type="SAM" id="Phobius"/>
    </source>
</evidence>
<dbReference type="InterPro" id="IPR003594">
    <property type="entry name" value="HATPase_dom"/>
</dbReference>
<dbReference type="GO" id="GO:0000155">
    <property type="term" value="F:phosphorelay sensor kinase activity"/>
    <property type="evidence" value="ECO:0007669"/>
    <property type="project" value="InterPro"/>
</dbReference>
<evidence type="ECO:0000259" key="23">
    <source>
        <dbReference type="PROSITE" id="PS50885"/>
    </source>
</evidence>
<keyword evidence="25" id="KW-1185">Reference proteome</keyword>
<dbReference type="EC" id="2.7.13.3" evidence="3"/>
<dbReference type="EMBL" id="JABBGA010000002">
    <property type="protein sequence ID" value="NML24816.1"/>
    <property type="molecule type" value="Genomic_DNA"/>
</dbReference>
<comment type="caution">
    <text evidence="24">The sequence shown here is derived from an EMBL/GenBank/DDBJ whole genome shotgun (WGS) entry which is preliminary data.</text>
</comment>
<dbReference type="Pfam" id="PF02518">
    <property type="entry name" value="HATPase_c"/>
    <property type="match status" value="1"/>
</dbReference>
<organism evidence="24 25">
    <name type="scientific">Zoogloea dura</name>
    <dbReference type="NCBI Taxonomy" id="2728840"/>
    <lineage>
        <taxon>Bacteria</taxon>
        <taxon>Pseudomonadati</taxon>
        <taxon>Pseudomonadota</taxon>
        <taxon>Betaproteobacteria</taxon>
        <taxon>Rhodocyclales</taxon>
        <taxon>Zoogloeaceae</taxon>
        <taxon>Zoogloea</taxon>
    </lineage>
</organism>
<evidence type="ECO:0000256" key="10">
    <source>
        <dbReference type="ARBA" id="ARBA00022840"/>
    </source>
</evidence>
<dbReference type="SUPFAM" id="SSF52172">
    <property type="entry name" value="CheY-like"/>
    <property type="match status" value="1"/>
</dbReference>
<comment type="catalytic activity">
    <reaction evidence="1">
        <text>ATP + protein L-histidine = ADP + protein N-phospho-L-histidine.</text>
        <dbReference type="EC" id="2.7.13.3"/>
    </reaction>
</comment>
<evidence type="ECO:0000256" key="3">
    <source>
        <dbReference type="ARBA" id="ARBA00012438"/>
    </source>
</evidence>
<dbReference type="Gene3D" id="3.40.50.2300">
    <property type="match status" value="1"/>
</dbReference>
<dbReference type="InterPro" id="IPR011006">
    <property type="entry name" value="CheY-like_superfamily"/>
</dbReference>
<dbReference type="Pfam" id="PF00512">
    <property type="entry name" value="HisKA"/>
    <property type="match status" value="1"/>
</dbReference>
<dbReference type="SMART" id="SM00388">
    <property type="entry name" value="HisKA"/>
    <property type="match status" value="1"/>
</dbReference>
<evidence type="ECO:0000256" key="18">
    <source>
        <dbReference type="SAM" id="Coils"/>
    </source>
</evidence>
<feature type="domain" description="Histidine kinase" evidence="20">
    <location>
        <begin position="683"/>
        <end position="904"/>
    </location>
</feature>
<dbReference type="InterPro" id="IPR004358">
    <property type="entry name" value="Sig_transdc_His_kin-like_C"/>
</dbReference>
<keyword evidence="18" id="KW-0175">Coiled coil</keyword>
<keyword evidence="19" id="KW-0472">Membrane</keyword>
<keyword evidence="9" id="KW-0418">Kinase</keyword>
<evidence type="ECO:0000259" key="22">
    <source>
        <dbReference type="PROSITE" id="PS50113"/>
    </source>
</evidence>
<comment type="subcellular location">
    <subcellularLocation>
        <location evidence="2">Cell membrane</location>
        <topology evidence="2">Multi-pass membrane protein</topology>
    </subcellularLocation>
</comment>
<dbReference type="SUPFAM" id="SSF103190">
    <property type="entry name" value="Sensory domain-like"/>
    <property type="match status" value="1"/>
</dbReference>
<dbReference type="InterPro" id="IPR001789">
    <property type="entry name" value="Sig_transdc_resp-reg_receiver"/>
</dbReference>
<dbReference type="RefSeq" id="WP_169144461.1">
    <property type="nucleotide sequence ID" value="NZ_JABBGA010000002.1"/>
</dbReference>
<dbReference type="InterPro" id="IPR035965">
    <property type="entry name" value="PAS-like_dom_sf"/>
</dbReference>
<dbReference type="InterPro" id="IPR000700">
    <property type="entry name" value="PAS-assoc_C"/>
</dbReference>
<evidence type="ECO:0000256" key="8">
    <source>
        <dbReference type="ARBA" id="ARBA00022741"/>
    </source>
</evidence>
<evidence type="ECO:0000256" key="2">
    <source>
        <dbReference type="ARBA" id="ARBA00004651"/>
    </source>
</evidence>
<evidence type="ECO:0000256" key="12">
    <source>
        <dbReference type="ARBA" id="ARBA00023012"/>
    </source>
</evidence>
<sequence length="1057" mass="115922">MALQSALALSPRHWPLRMKLALCAMLTVALGVGLLSAYVVNGLRQDFEHVVAAEQATTADFVARTIDRELNLRTDLLQSISPRVSQLLRGDPRQLQAYLADRLLTQKIFSRDIYVLSKTGVRIAEAPVRGTIGTRYLDSTYFQEVMATGKAVVKPLLGRFSHQPALVVAVPLYAADGSIAGVLCGSELISSGSPFHFAGIARNGESGGFHILSLKERLFVTSTDATRILSPFPAPGINPLFDKRLQGYLGPGVIVNSRGQENLSVAARTSATDWLVVAYLPTAEAFLPIRGVGTRIYSGALLVALLAGLSFWLLVRRELQPLEAAARQLGESGSSKDTEAPLSVRGSIEIRQLLSNFNGMQQRLQEQNALIRHEQAQLEATVEQCREIEAALLDRDFKLSAIINHSPAALSLKHTDGRYALANPNLQRIHHLDEAEIIGKTDFDLYPEDSARQFRTNDALVLGSMTRHSIEERLLVDGEPRIFMAHMFPVVDASGEARFICRIALDITARKQAEAALLQLNQELESKVEARSRKIADLHSLLNEVLEALPFGVVVYDENRKLVLRNHLFAEMLDYPPELFQQADLGFSDLVRINAERGDYPGQTFQEALSGFIHMMEGRQTHAFERCQSNGTHLEIKGQPISAGWTLLTYTDITAHKLAEHAIEEAKAAAEATSRAKSAFLANMSHEIRTPMNGILGMTHLLRRHDDLTPRQAGLLDKIMVSAKHLLGIVNDILDLSKIEADKLTLEDTDFVLAEVVQSSLAVIGESIAAKGLEVRIDLTGVPSSLRGDPTRLSQVFVNYLANAVKFTEHGRISLSGSVLDEQADRYLLRFAVSDTGIGMTEAQRMRLFEAFEQADSSTTRKYGGTGLGLAIARRIVGLMGGTVGVESVPGRGSCFWMTAWLGKGQHEIAEDTIGWPAEDAETRLQQRHGGKRILLAEDEPINQEVALMFLRDAGLAPDLARNGREAVRLAQENAYALILMDVQMPEMDGLEATATIRRLPAYAAVPILSMTANAFVEDRNKCLAAGMDDFIAKPVDPDALFATILGWLEKPAAPRS</sequence>
<dbReference type="PROSITE" id="PS50109">
    <property type="entry name" value="HIS_KIN"/>
    <property type="match status" value="1"/>
</dbReference>
<evidence type="ECO:0000256" key="1">
    <source>
        <dbReference type="ARBA" id="ARBA00000085"/>
    </source>
</evidence>
<feature type="coiled-coil region" evidence="18">
    <location>
        <begin position="350"/>
        <end position="391"/>
    </location>
</feature>
<dbReference type="CDD" id="cd17546">
    <property type="entry name" value="REC_hyHK_CKI1_RcsC-like"/>
    <property type="match status" value="1"/>
</dbReference>
<evidence type="ECO:0000259" key="20">
    <source>
        <dbReference type="PROSITE" id="PS50109"/>
    </source>
</evidence>
<keyword evidence="12" id="KW-0902">Two-component regulatory system</keyword>
<dbReference type="CDD" id="cd00082">
    <property type="entry name" value="HisKA"/>
    <property type="match status" value="1"/>
</dbReference>
<feature type="domain" description="PAC" evidence="22">
    <location>
        <begin position="464"/>
        <end position="519"/>
    </location>
</feature>
<dbReference type="Gene3D" id="3.30.565.10">
    <property type="entry name" value="Histidine kinase-like ATPase, C-terminal domain"/>
    <property type="match status" value="1"/>
</dbReference>
<gene>
    <name evidence="24" type="ORF">HHL15_03640</name>
</gene>
<reference evidence="24 25" key="1">
    <citation type="submission" date="2020-04" db="EMBL/GenBank/DDBJ databases">
        <title>Zoogloea sp. G-4-1-14 isolated from soil.</title>
        <authorList>
            <person name="Dahal R.H."/>
        </authorList>
    </citation>
    <scope>NUCLEOTIDE SEQUENCE [LARGE SCALE GENOMIC DNA]</scope>
    <source>
        <strain evidence="24 25">G-4-1-14</strain>
    </source>
</reference>
<evidence type="ECO:0000256" key="9">
    <source>
        <dbReference type="ARBA" id="ARBA00022777"/>
    </source>
</evidence>
<dbReference type="InterPro" id="IPR003660">
    <property type="entry name" value="HAMP_dom"/>
</dbReference>
<dbReference type="CDD" id="cd12914">
    <property type="entry name" value="PDC1_DGC_like"/>
    <property type="match status" value="1"/>
</dbReference>
<dbReference type="InterPro" id="IPR013656">
    <property type="entry name" value="PAS_4"/>
</dbReference>
<feature type="domain" description="Response regulatory" evidence="21">
    <location>
        <begin position="933"/>
        <end position="1049"/>
    </location>
</feature>
<dbReference type="Gene3D" id="1.10.287.130">
    <property type="match status" value="1"/>
</dbReference>
<protein>
    <recommendedName>
        <fullName evidence="15">Sensory/regulatory protein RpfC</fullName>
        <ecNumber evidence="3">2.7.13.3</ecNumber>
    </recommendedName>
    <alternativeName>
        <fullName evidence="16">Virulence sensor protein BvgS</fullName>
    </alternativeName>
</protein>
<accession>A0A848G155</accession>
<dbReference type="InterPro" id="IPR029151">
    <property type="entry name" value="Sensor-like_sf"/>
</dbReference>
<dbReference type="PANTHER" id="PTHR45339:SF5">
    <property type="entry name" value="HISTIDINE KINASE"/>
    <property type="match status" value="1"/>
</dbReference>
<keyword evidence="10" id="KW-0067">ATP-binding</keyword>
<evidence type="ECO:0000256" key="5">
    <source>
        <dbReference type="ARBA" id="ARBA00022553"/>
    </source>
</evidence>
<keyword evidence="11 19" id="KW-1133">Transmembrane helix</keyword>
<proteinExistence type="predicted"/>
<dbReference type="Pfam" id="PF00672">
    <property type="entry name" value="HAMP"/>
    <property type="match status" value="1"/>
</dbReference>
<dbReference type="Gene3D" id="6.10.340.10">
    <property type="match status" value="1"/>
</dbReference>
<dbReference type="SUPFAM" id="SSF47384">
    <property type="entry name" value="Homodimeric domain of signal transducing histidine kinase"/>
    <property type="match status" value="1"/>
</dbReference>
<evidence type="ECO:0000256" key="17">
    <source>
        <dbReference type="PROSITE-ProRule" id="PRU00169"/>
    </source>
</evidence>
<dbReference type="FunFam" id="3.30.565.10:FF:000010">
    <property type="entry name" value="Sensor histidine kinase RcsC"/>
    <property type="match status" value="1"/>
</dbReference>
<evidence type="ECO:0000256" key="14">
    <source>
        <dbReference type="ARBA" id="ARBA00064003"/>
    </source>
</evidence>
<dbReference type="PROSITE" id="PS50113">
    <property type="entry name" value="PAC"/>
    <property type="match status" value="1"/>
</dbReference>